<proteinExistence type="predicted"/>
<organism evidence="1 2">
    <name type="scientific">Saprolegnia parasitica (strain CBS 223.65)</name>
    <dbReference type="NCBI Taxonomy" id="695850"/>
    <lineage>
        <taxon>Eukaryota</taxon>
        <taxon>Sar</taxon>
        <taxon>Stramenopiles</taxon>
        <taxon>Oomycota</taxon>
        <taxon>Saprolegniomycetes</taxon>
        <taxon>Saprolegniales</taxon>
        <taxon>Saprolegniaceae</taxon>
        <taxon>Saprolegnia</taxon>
    </lineage>
</organism>
<keyword evidence="2" id="KW-1185">Reference proteome</keyword>
<dbReference type="EMBL" id="KK583604">
    <property type="protein sequence ID" value="KDO17640.1"/>
    <property type="molecule type" value="Genomic_DNA"/>
</dbReference>
<dbReference type="AlphaFoldDB" id="A0A067BLP9"/>
<protein>
    <submittedName>
        <fullName evidence="1">Uncharacterized protein</fullName>
    </submittedName>
</protein>
<evidence type="ECO:0000313" key="1">
    <source>
        <dbReference type="EMBL" id="KDO17640.1"/>
    </source>
</evidence>
<dbReference type="GeneID" id="24138403"/>
<dbReference type="RefSeq" id="XP_012211651.1">
    <property type="nucleotide sequence ID" value="XM_012356261.1"/>
</dbReference>
<reference evidence="1 2" key="1">
    <citation type="journal article" date="2013" name="PLoS Genet.">
        <title>Distinctive expansion of potential virulence genes in the genome of the oomycete fish pathogen Saprolegnia parasitica.</title>
        <authorList>
            <person name="Jiang R.H."/>
            <person name="de Bruijn I."/>
            <person name="Haas B.J."/>
            <person name="Belmonte R."/>
            <person name="Lobach L."/>
            <person name="Christie J."/>
            <person name="van den Ackerveken G."/>
            <person name="Bottin A."/>
            <person name="Bulone V."/>
            <person name="Diaz-Moreno S.M."/>
            <person name="Dumas B."/>
            <person name="Fan L."/>
            <person name="Gaulin E."/>
            <person name="Govers F."/>
            <person name="Grenville-Briggs L.J."/>
            <person name="Horner N.R."/>
            <person name="Levin J.Z."/>
            <person name="Mammella M."/>
            <person name="Meijer H.J."/>
            <person name="Morris P."/>
            <person name="Nusbaum C."/>
            <person name="Oome S."/>
            <person name="Phillips A.J."/>
            <person name="van Rooyen D."/>
            <person name="Rzeszutek E."/>
            <person name="Saraiva M."/>
            <person name="Secombes C.J."/>
            <person name="Seidl M.F."/>
            <person name="Snel B."/>
            <person name="Stassen J.H."/>
            <person name="Sykes S."/>
            <person name="Tripathy S."/>
            <person name="van den Berg H."/>
            <person name="Vega-Arreguin J.C."/>
            <person name="Wawra S."/>
            <person name="Young S.K."/>
            <person name="Zeng Q."/>
            <person name="Dieguez-Uribeondo J."/>
            <person name="Russ C."/>
            <person name="Tyler B.M."/>
            <person name="van West P."/>
        </authorList>
    </citation>
    <scope>NUCLEOTIDE SEQUENCE [LARGE SCALE GENOMIC DNA]</scope>
    <source>
        <strain evidence="1 2">CBS 223.65</strain>
    </source>
</reference>
<dbReference type="Proteomes" id="UP000030745">
    <property type="component" value="Unassembled WGS sequence"/>
</dbReference>
<gene>
    <name evidence="1" type="ORF">SPRG_16812</name>
</gene>
<dbReference type="KEGG" id="spar:SPRG_16812"/>
<name>A0A067BLP9_SAPPC</name>
<evidence type="ECO:0000313" key="2">
    <source>
        <dbReference type="Proteomes" id="UP000030745"/>
    </source>
</evidence>
<sequence>MTRANPQSEYFASNLDLVLVLVNGPRERRSVSWHAKCHHCGQERRTRDCAAAKARIAQRTLR</sequence>
<accession>A0A067BLP9</accession>
<dbReference type="VEuPathDB" id="FungiDB:SPRG_16812"/>